<accession>A0ABQ7VLW6</accession>
<dbReference type="Proteomes" id="UP000826656">
    <property type="component" value="Unassembled WGS sequence"/>
</dbReference>
<organism evidence="1 2">
    <name type="scientific">Solanum tuberosum</name>
    <name type="common">Potato</name>
    <dbReference type="NCBI Taxonomy" id="4113"/>
    <lineage>
        <taxon>Eukaryota</taxon>
        <taxon>Viridiplantae</taxon>
        <taxon>Streptophyta</taxon>
        <taxon>Embryophyta</taxon>
        <taxon>Tracheophyta</taxon>
        <taxon>Spermatophyta</taxon>
        <taxon>Magnoliopsida</taxon>
        <taxon>eudicotyledons</taxon>
        <taxon>Gunneridae</taxon>
        <taxon>Pentapetalae</taxon>
        <taxon>asterids</taxon>
        <taxon>lamiids</taxon>
        <taxon>Solanales</taxon>
        <taxon>Solanaceae</taxon>
        <taxon>Solanoideae</taxon>
        <taxon>Solaneae</taxon>
        <taxon>Solanum</taxon>
    </lineage>
</organism>
<reference evidence="1 2" key="1">
    <citation type="journal article" date="2021" name="bioRxiv">
        <title>Chromosome-scale and haplotype-resolved genome assembly of a tetraploid potato cultivar.</title>
        <authorList>
            <person name="Sun H."/>
            <person name="Jiao W.-B."/>
            <person name="Krause K."/>
            <person name="Campoy J.A."/>
            <person name="Goel M."/>
            <person name="Folz-Donahue K."/>
            <person name="Kukat C."/>
            <person name="Huettel B."/>
            <person name="Schneeberger K."/>
        </authorList>
    </citation>
    <scope>NUCLEOTIDE SEQUENCE [LARGE SCALE GENOMIC DNA]</scope>
    <source>
        <strain evidence="1">SolTubOtavaFocal</strain>
        <tissue evidence="1">Leaves</tissue>
    </source>
</reference>
<dbReference type="EMBL" id="JAIVGD010000011">
    <property type="protein sequence ID" value="KAH0769527.1"/>
    <property type="molecule type" value="Genomic_DNA"/>
</dbReference>
<sequence length="74" mass="8825">MEAMKHFNPGTIVEWRPERRVDVIEDVFNYMFWTFKPCIDGFVFCHPVISIDRTHVYEKYDIKLLIAITTDGND</sequence>
<proteinExistence type="predicted"/>
<name>A0ABQ7VLW6_SOLTU</name>
<evidence type="ECO:0000313" key="2">
    <source>
        <dbReference type="Proteomes" id="UP000826656"/>
    </source>
</evidence>
<evidence type="ECO:0000313" key="1">
    <source>
        <dbReference type="EMBL" id="KAH0769527.1"/>
    </source>
</evidence>
<gene>
    <name evidence="1" type="ORF">KY290_013508</name>
</gene>
<comment type="caution">
    <text evidence="1">The sequence shown here is derived from an EMBL/GenBank/DDBJ whole genome shotgun (WGS) entry which is preliminary data.</text>
</comment>
<protein>
    <submittedName>
        <fullName evidence="1">Uncharacterized protein</fullName>
    </submittedName>
</protein>
<keyword evidence="2" id="KW-1185">Reference proteome</keyword>